<feature type="transmembrane region" description="Helical" evidence="6">
    <location>
        <begin position="541"/>
        <end position="562"/>
    </location>
</feature>
<feature type="transmembrane region" description="Helical" evidence="6">
    <location>
        <begin position="214"/>
        <end position="235"/>
    </location>
</feature>
<evidence type="ECO:0000256" key="2">
    <source>
        <dbReference type="ARBA" id="ARBA00022692"/>
    </source>
</evidence>
<dbReference type="EMBL" id="VSWD01000008">
    <property type="protein sequence ID" value="KAK3094450.1"/>
    <property type="molecule type" value="Genomic_DNA"/>
</dbReference>
<feature type="transmembrane region" description="Helical" evidence="6">
    <location>
        <begin position="268"/>
        <end position="290"/>
    </location>
</feature>
<evidence type="ECO:0000259" key="7">
    <source>
        <dbReference type="PROSITE" id="PS50850"/>
    </source>
</evidence>
<proteinExistence type="predicted"/>
<feature type="transmembrane region" description="Helical" evidence="6">
    <location>
        <begin position="183"/>
        <end position="202"/>
    </location>
</feature>
<dbReference type="Proteomes" id="UP001186944">
    <property type="component" value="Unassembled WGS sequence"/>
</dbReference>
<organism evidence="8 9">
    <name type="scientific">Pinctada imbricata</name>
    <name type="common">Atlantic pearl-oyster</name>
    <name type="synonym">Pinctada martensii</name>
    <dbReference type="NCBI Taxonomy" id="66713"/>
    <lineage>
        <taxon>Eukaryota</taxon>
        <taxon>Metazoa</taxon>
        <taxon>Spiralia</taxon>
        <taxon>Lophotrochozoa</taxon>
        <taxon>Mollusca</taxon>
        <taxon>Bivalvia</taxon>
        <taxon>Autobranchia</taxon>
        <taxon>Pteriomorphia</taxon>
        <taxon>Pterioida</taxon>
        <taxon>Pterioidea</taxon>
        <taxon>Pteriidae</taxon>
        <taxon>Pinctada</taxon>
    </lineage>
</organism>
<dbReference type="InterPro" id="IPR020846">
    <property type="entry name" value="MFS_dom"/>
</dbReference>
<feature type="transmembrane region" description="Helical" evidence="6">
    <location>
        <begin position="478"/>
        <end position="498"/>
    </location>
</feature>
<evidence type="ECO:0000256" key="4">
    <source>
        <dbReference type="ARBA" id="ARBA00023136"/>
    </source>
</evidence>
<feature type="region of interest" description="Disordered" evidence="5">
    <location>
        <begin position="21"/>
        <end position="96"/>
    </location>
</feature>
<feature type="transmembrane region" description="Helical" evidence="6">
    <location>
        <begin position="446"/>
        <end position="466"/>
    </location>
</feature>
<feature type="compositionally biased region" description="Polar residues" evidence="5">
    <location>
        <begin position="87"/>
        <end position="96"/>
    </location>
</feature>
<evidence type="ECO:0000256" key="6">
    <source>
        <dbReference type="SAM" id="Phobius"/>
    </source>
</evidence>
<feature type="transmembrane region" description="Helical" evidence="6">
    <location>
        <begin position="241"/>
        <end position="261"/>
    </location>
</feature>
<name>A0AA88XYF5_PINIB</name>
<evidence type="ECO:0000313" key="8">
    <source>
        <dbReference type="EMBL" id="KAK3094450.1"/>
    </source>
</evidence>
<dbReference type="PROSITE" id="PS50850">
    <property type="entry name" value="MFS"/>
    <property type="match status" value="1"/>
</dbReference>
<dbReference type="PANTHER" id="PTHR24064">
    <property type="entry name" value="SOLUTE CARRIER FAMILY 22 MEMBER"/>
    <property type="match status" value="1"/>
</dbReference>
<keyword evidence="3 6" id="KW-1133">Transmembrane helix</keyword>
<dbReference type="AlphaFoldDB" id="A0AA88XYF5"/>
<evidence type="ECO:0000256" key="5">
    <source>
        <dbReference type="SAM" id="MobiDB-lite"/>
    </source>
</evidence>
<comment type="caution">
    <text evidence="8">The sequence shown here is derived from an EMBL/GenBank/DDBJ whole genome shotgun (WGS) entry which is preliminary data.</text>
</comment>
<evidence type="ECO:0000256" key="1">
    <source>
        <dbReference type="ARBA" id="ARBA00004141"/>
    </source>
</evidence>
<protein>
    <recommendedName>
        <fullName evidence="7">Major facilitator superfamily (MFS) profile domain-containing protein</fullName>
    </recommendedName>
</protein>
<accession>A0AA88XYF5</accession>
<feature type="transmembrane region" description="Helical" evidence="6">
    <location>
        <begin position="504"/>
        <end position="529"/>
    </location>
</feature>
<dbReference type="GO" id="GO:0022857">
    <property type="term" value="F:transmembrane transporter activity"/>
    <property type="evidence" value="ECO:0007669"/>
    <property type="project" value="InterPro"/>
</dbReference>
<sequence>MSNPRDWKGYGTYTTELHEVNVTGSSSDEENKDMAKETGLISEPTSKSGNKLTDEGGLVNKAYVNDEESYEQDTSARTIYSDENRTNKSSNTNSYTPPFRCKDLQGNLSDYNTGLQGNVSDFWIGYDKCELTIHSSNHTPPPYTGMKPKTYDCLNGYHYDYDDGETVTMEWNLVCDKSGLGEFSTTMVIIGICIGGVIFTGLADRFGRKTVAVYTHILLLVCNVALTFMPIFAAFAGLRLFIGAFQQGLGLSTAITLIEMFPVEWRGFLGLPGALNWTFCVCTLALFAYIMKSLSWRYLQIVLSLVSIHALFGNWILDESLRWLVANKRYKEAANNIRKAAKWNKKDAEKILPLLYTKNQESDPLNEADKEDNAYTKVKTKPNFSEVHSKEGMKQDSSNRYTMMDILRNKILLRNSIILWYTWLVNSGVYYGLFLISGDLSVGNRYLNFFINGLVEIPAAFMYYALINRIGRKYTSVVFHGIAGVSLILSVVFLMVSTKSGDTASIVSLIFSYAGKLGISASFNTVFIYTPELYPTNLRNLGIGLASAAGRVGGVLSPYSTILMRNIAWGPGALFGSACLLAMALMFLLPETGSYVLPQTIEEMEAWVKEQSYFRPLNKMKTSTTLKASREEKTNEG</sequence>
<keyword evidence="2 6" id="KW-0812">Transmembrane</keyword>
<reference evidence="8" key="1">
    <citation type="submission" date="2019-08" db="EMBL/GenBank/DDBJ databases">
        <title>The improved chromosome-level genome for the pearl oyster Pinctada fucata martensii using PacBio sequencing and Hi-C.</title>
        <authorList>
            <person name="Zheng Z."/>
        </authorList>
    </citation>
    <scope>NUCLEOTIDE SEQUENCE</scope>
    <source>
        <strain evidence="8">ZZ-2019</strain>
        <tissue evidence="8">Adductor muscle</tissue>
    </source>
</reference>
<dbReference type="InterPro" id="IPR036259">
    <property type="entry name" value="MFS_trans_sf"/>
</dbReference>
<feature type="domain" description="Major facilitator superfamily (MFS) profile" evidence="7">
    <location>
        <begin position="113"/>
        <end position="594"/>
    </location>
</feature>
<comment type="subcellular location">
    <subcellularLocation>
        <location evidence="1">Membrane</location>
        <topology evidence="1">Multi-pass membrane protein</topology>
    </subcellularLocation>
</comment>
<keyword evidence="4 6" id="KW-0472">Membrane</keyword>
<feature type="transmembrane region" description="Helical" evidence="6">
    <location>
        <begin position="568"/>
        <end position="589"/>
    </location>
</feature>
<feature type="transmembrane region" description="Helical" evidence="6">
    <location>
        <begin position="411"/>
        <end position="434"/>
    </location>
</feature>
<gene>
    <name evidence="8" type="ORF">FSP39_001873</name>
</gene>
<dbReference type="GO" id="GO:0016020">
    <property type="term" value="C:membrane"/>
    <property type="evidence" value="ECO:0007669"/>
    <property type="project" value="UniProtKB-SubCell"/>
</dbReference>
<dbReference type="InterPro" id="IPR005828">
    <property type="entry name" value="MFS_sugar_transport-like"/>
</dbReference>
<dbReference type="Gene3D" id="1.20.1250.20">
    <property type="entry name" value="MFS general substrate transporter like domains"/>
    <property type="match status" value="1"/>
</dbReference>
<keyword evidence="9" id="KW-1185">Reference proteome</keyword>
<evidence type="ECO:0000313" key="9">
    <source>
        <dbReference type="Proteomes" id="UP001186944"/>
    </source>
</evidence>
<dbReference type="SUPFAM" id="SSF103473">
    <property type="entry name" value="MFS general substrate transporter"/>
    <property type="match status" value="1"/>
</dbReference>
<evidence type="ECO:0000256" key="3">
    <source>
        <dbReference type="ARBA" id="ARBA00022989"/>
    </source>
</evidence>
<dbReference type="Pfam" id="PF00083">
    <property type="entry name" value="Sugar_tr"/>
    <property type="match status" value="1"/>
</dbReference>